<keyword evidence="3" id="KW-1185">Reference proteome</keyword>
<dbReference type="InParanoid" id="M1Z9B3"/>
<proteinExistence type="predicted"/>
<organism evidence="2 3">
    <name type="scientific">Nitrospina gracilis (strain 3/211)</name>
    <dbReference type="NCBI Taxonomy" id="1266370"/>
    <lineage>
        <taxon>Bacteria</taxon>
        <taxon>Pseudomonadati</taxon>
        <taxon>Nitrospinota/Tectimicrobiota group</taxon>
        <taxon>Nitrospinota</taxon>
        <taxon>Nitrospinia</taxon>
        <taxon>Nitrospinales</taxon>
        <taxon>Nitrospinaceae</taxon>
        <taxon>Nitrospina</taxon>
    </lineage>
</organism>
<accession>M1Z9B3</accession>
<gene>
    <name evidence="2" type="ORF">NITGR_160050</name>
</gene>
<evidence type="ECO:0000313" key="3">
    <source>
        <dbReference type="Proteomes" id="UP000011704"/>
    </source>
</evidence>
<dbReference type="HOGENOM" id="CLU_2992105_0_0_0"/>
<protein>
    <submittedName>
        <fullName evidence="2">Uncharacterized protein</fullName>
    </submittedName>
</protein>
<dbReference type="EMBL" id="CAQJ01000018">
    <property type="protein sequence ID" value="CCQ89740.1"/>
    <property type="molecule type" value="Genomic_DNA"/>
</dbReference>
<feature type="region of interest" description="Disordered" evidence="1">
    <location>
        <begin position="1"/>
        <end position="25"/>
    </location>
</feature>
<evidence type="ECO:0000256" key="1">
    <source>
        <dbReference type="SAM" id="MobiDB-lite"/>
    </source>
</evidence>
<evidence type="ECO:0000313" key="2">
    <source>
        <dbReference type="EMBL" id="CCQ89740.1"/>
    </source>
</evidence>
<name>M1Z9B3_NITG3</name>
<dbReference type="STRING" id="1266370.NITGR_160050"/>
<reference evidence="2 3" key="1">
    <citation type="journal article" date="2013" name="Front. Microbiol.">
        <title>The genome of Nitrospina gracilis illuminates the metabolism and evolution of the major marine nitrite oxidizer.</title>
        <authorList>
            <person name="Luecker S."/>
            <person name="Nowka B."/>
            <person name="Rattei T."/>
            <person name="Spieck E."/>
            <person name="and Daims H."/>
        </authorList>
    </citation>
    <scope>NUCLEOTIDE SEQUENCE [LARGE SCALE GENOMIC DNA]</scope>
    <source>
        <strain evidence="2 3">3/211</strain>
    </source>
</reference>
<dbReference type="AlphaFoldDB" id="M1Z9B3"/>
<comment type="caution">
    <text evidence="2">The sequence shown here is derived from an EMBL/GenBank/DDBJ whole genome shotgun (WGS) entry which is preliminary data.</text>
</comment>
<sequence length="57" mass="6220">MFVACRSSKKAEGKSPLTPFGEKGELISPSPFSRGGLGGVTNDRFRFLSHSRKVLHN</sequence>
<dbReference type="Proteomes" id="UP000011704">
    <property type="component" value="Unassembled WGS sequence"/>
</dbReference>